<evidence type="ECO:0000256" key="1">
    <source>
        <dbReference type="SAM" id="MobiDB-lite"/>
    </source>
</evidence>
<evidence type="ECO:0000313" key="2">
    <source>
        <dbReference type="EMBL" id="KAF7509048.1"/>
    </source>
</evidence>
<keyword evidence="3" id="KW-1185">Reference proteome</keyword>
<proteinExistence type="predicted"/>
<gene>
    <name evidence="2" type="ORF">GJ744_008443</name>
</gene>
<dbReference type="AlphaFoldDB" id="A0A8H7AHB6"/>
<organism evidence="2 3">
    <name type="scientific">Endocarpon pusillum</name>
    <dbReference type="NCBI Taxonomy" id="364733"/>
    <lineage>
        <taxon>Eukaryota</taxon>
        <taxon>Fungi</taxon>
        <taxon>Dikarya</taxon>
        <taxon>Ascomycota</taxon>
        <taxon>Pezizomycotina</taxon>
        <taxon>Eurotiomycetes</taxon>
        <taxon>Chaetothyriomycetidae</taxon>
        <taxon>Verrucariales</taxon>
        <taxon>Verrucariaceae</taxon>
        <taxon>Endocarpon</taxon>
    </lineage>
</organism>
<protein>
    <submittedName>
        <fullName evidence="2">Uncharacterized protein</fullName>
    </submittedName>
</protein>
<reference evidence="2" key="1">
    <citation type="submission" date="2020-02" db="EMBL/GenBank/DDBJ databases">
        <authorList>
            <person name="Palmer J.M."/>
        </authorList>
    </citation>
    <scope>NUCLEOTIDE SEQUENCE</scope>
    <source>
        <strain evidence="2">EPUS1.4</strain>
        <tissue evidence="2">Thallus</tissue>
    </source>
</reference>
<feature type="region of interest" description="Disordered" evidence="1">
    <location>
        <begin position="102"/>
        <end position="126"/>
    </location>
</feature>
<evidence type="ECO:0000313" key="3">
    <source>
        <dbReference type="Proteomes" id="UP000606974"/>
    </source>
</evidence>
<dbReference type="EMBL" id="JAACFV010000046">
    <property type="protein sequence ID" value="KAF7509048.1"/>
    <property type="molecule type" value="Genomic_DNA"/>
</dbReference>
<feature type="compositionally biased region" description="Acidic residues" evidence="1">
    <location>
        <begin position="105"/>
        <end position="118"/>
    </location>
</feature>
<dbReference type="Proteomes" id="UP000606974">
    <property type="component" value="Unassembled WGS sequence"/>
</dbReference>
<name>A0A8H7AHB6_9EURO</name>
<sequence>MGRPRPPPFVLASSAHLRQLASRHPLLQTQWGSPHCSGVSNKWPEFLQACSWRAAPAPAVGCAGREEGARGCAAGPAACRGGELRDGGEFLDDAEEYWVRGVGDAEAEDPEAGEEEAGDGCVRPGP</sequence>
<accession>A0A8H7AHB6</accession>
<comment type="caution">
    <text evidence="2">The sequence shown here is derived from an EMBL/GenBank/DDBJ whole genome shotgun (WGS) entry which is preliminary data.</text>
</comment>